<evidence type="ECO:0000259" key="2">
    <source>
        <dbReference type="Pfam" id="PF01266"/>
    </source>
</evidence>
<evidence type="ECO:0000313" key="4">
    <source>
        <dbReference type="Proteomes" id="UP001190700"/>
    </source>
</evidence>
<feature type="region of interest" description="Disordered" evidence="1">
    <location>
        <begin position="507"/>
        <end position="551"/>
    </location>
</feature>
<dbReference type="Proteomes" id="UP001190700">
    <property type="component" value="Unassembled WGS sequence"/>
</dbReference>
<dbReference type="SUPFAM" id="SSF51971">
    <property type="entry name" value="Nucleotide-binding domain"/>
    <property type="match status" value="1"/>
</dbReference>
<name>A0AAE0GBG9_9CHLO</name>
<dbReference type="InterPro" id="IPR036188">
    <property type="entry name" value="FAD/NAD-bd_sf"/>
</dbReference>
<sequence length="551" mass="61008">MGPEAKTISPAAKTPADTLKEIADDFLEHHAPAMKASTYRRSNTYFEVDAGDSVETTLRRSQLSDPRAKVKGAKHDAHHLESLMREASTEAKRVIGEYKQHASADLNIAIIGGGMYGCHLAMCLADVGAKVTLYEKQHELFAGKSGYVSNRIHSGYHFVRSSRTRAGCCPEQQLFIKNYSGFYRSAKDRESNTVLVVAEDEQSKMDIGAIAGIFKADNLPVERIPLPYLHDRGFRNIQGGFRIRDPIMYIDYPREYFMTELPKKGVLLRLGQSVTNLLHHSEKVAELGDGCPYNFVLNTTVNQVFPFNVEGRSGTRYEIFRTIIVAEKDTATSDVVPAVEAFEILDGPFPGLEPYEFKNPEVTKYSSLGRLYQVTNAKSAMIGCYTSFDEACSALALYDDTTAGMSDRSVTEQTDAIIKEIEYFHTNFRQEFEVVDTWTSLNVNITDESDACPVVVCRDFNYHPRLFQIFSPKVSSIFLAQLVLMRQMNEVIADELSSSAVGSDQPMAALDEIQGPADEPHAAVAATEQAVEHGLSEAANGKEGKDGPADN</sequence>
<evidence type="ECO:0000256" key="1">
    <source>
        <dbReference type="SAM" id="MobiDB-lite"/>
    </source>
</evidence>
<organism evidence="3 4">
    <name type="scientific">Cymbomonas tetramitiformis</name>
    <dbReference type="NCBI Taxonomy" id="36881"/>
    <lineage>
        <taxon>Eukaryota</taxon>
        <taxon>Viridiplantae</taxon>
        <taxon>Chlorophyta</taxon>
        <taxon>Pyramimonadophyceae</taxon>
        <taxon>Pyramimonadales</taxon>
        <taxon>Pyramimonadaceae</taxon>
        <taxon>Cymbomonas</taxon>
    </lineage>
</organism>
<comment type="caution">
    <text evidence="3">The sequence shown here is derived from an EMBL/GenBank/DDBJ whole genome shotgun (WGS) entry which is preliminary data.</text>
</comment>
<protein>
    <recommendedName>
        <fullName evidence="2">FAD dependent oxidoreductase domain-containing protein</fullName>
    </recommendedName>
</protein>
<keyword evidence="4" id="KW-1185">Reference proteome</keyword>
<dbReference type="Pfam" id="PF01266">
    <property type="entry name" value="DAO"/>
    <property type="match status" value="1"/>
</dbReference>
<feature type="domain" description="FAD dependent oxidoreductase" evidence="2">
    <location>
        <begin position="108"/>
        <end position="287"/>
    </location>
</feature>
<dbReference type="EMBL" id="LGRX02007480">
    <property type="protein sequence ID" value="KAK3274932.1"/>
    <property type="molecule type" value="Genomic_DNA"/>
</dbReference>
<dbReference type="InterPro" id="IPR006076">
    <property type="entry name" value="FAD-dep_OxRdtase"/>
</dbReference>
<dbReference type="Gene3D" id="3.50.50.60">
    <property type="entry name" value="FAD/NAD(P)-binding domain"/>
    <property type="match status" value="1"/>
</dbReference>
<evidence type="ECO:0000313" key="3">
    <source>
        <dbReference type="EMBL" id="KAK3274932.1"/>
    </source>
</evidence>
<reference evidence="3 4" key="1">
    <citation type="journal article" date="2015" name="Genome Biol. Evol.">
        <title>Comparative Genomics of a Bacterivorous Green Alga Reveals Evolutionary Causalities and Consequences of Phago-Mixotrophic Mode of Nutrition.</title>
        <authorList>
            <person name="Burns J.A."/>
            <person name="Paasch A."/>
            <person name="Narechania A."/>
            <person name="Kim E."/>
        </authorList>
    </citation>
    <scope>NUCLEOTIDE SEQUENCE [LARGE SCALE GENOMIC DNA]</scope>
    <source>
        <strain evidence="3 4">PLY_AMNH</strain>
    </source>
</reference>
<gene>
    <name evidence="3" type="ORF">CYMTET_16915</name>
</gene>
<proteinExistence type="predicted"/>
<dbReference type="AlphaFoldDB" id="A0AAE0GBG9"/>
<feature type="compositionally biased region" description="Basic and acidic residues" evidence="1">
    <location>
        <begin position="530"/>
        <end position="551"/>
    </location>
</feature>
<accession>A0AAE0GBG9</accession>